<dbReference type="EMBL" id="CADCVT010000137">
    <property type="protein sequence ID" value="CAA9491164.1"/>
    <property type="molecule type" value="Genomic_DNA"/>
</dbReference>
<keyword evidence="2" id="KW-0732">Signal</keyword>
<evidence type="ECO:0000256" key="2">
    <source>
        <dbReference type="SAM" id="SignalP"/>
    </source>
</evidence>
<dbReference type="InterPro" id="IPR016195">
    <property type="entry name" value="Pol/histidinol_Pase-like"/>
</dbReference>
<protein>
    <recommendedName>
        <fullName evidence="4">Polymerase/histidinol phosphatase N-terminal domain-containing protein</fullName>
    </recommendedName>
</protein>
<evidence type="ECO:0008006" key="4">
    <source>
        <dbReference type="Google" id="ProtNLM"/>
    </source>
</evidence>
<evidence type="ECO:0000256" key="1">
    <source>
        <dbReference type="SAM" id="MobiDB-lite"/>
    </source>
</evidence>
<accession>A0A6J4SFP7</accession>
<feature type="chain" id="PRO_5026798444" description="Polymerase/histidinol phosphatase N-terminal domain-containing protein" evidence="2">
    <location>
        <begin position="24"/>
        <end position="918"/>
    </location>
</feature>
<dbReference type="GO" id="GO:0035312">
    <property type="term" value="F:5'-3' DNA exonuclease activity"/>
    <property type="evidence" value="ECO:0007669"/>
    <property type="project" value="TreeGrafter"/>
</dbReference>
<evidence type="ECO:0000313" key="3">
    <source>
        <dbReference type="EMBL" id="CAA9491164.1"/>
    </source>
</evidence>
<reference evidence="3" key="1">
    <citation type="submission" date="2020-02" db="EMBL/GenBank/DDBJ databases">
        <authorList>
            <person name="Meier V. D."/>
        </authorList>
    </citation>
    <scope>NUCLEOTIDE SEQUENCE</scope>
    <source>
        <strain evidence="3">AVDCRST_MAG85</strain>
    </source>
</reference>
<dbReference type="GO" id="GO:0004534">
    <property type="term" value="F:5'-3' RNA exonuclease activity"/>
    <property type="evidence" value="ECO:0007669"/>
    <property type="project" value="TreeGrafter"/>
</dbReference>
<dbReference type="SUPFAM" id="SSF89550">
    <property type="entry name" value="PHP domain-like"/>
    <property type="match status" value="2"/>
</dbReference>
<sequence>MTRLAVPLLLALVCLASPGPAPAAERSPYLELVGAMHEHSAYSDGWPGTTPDDFYASGRKYGLDFMAGSDHSTNMGLPSTFNEGCYGEGRGGDGEILLAECAVADGPNGLRKWEATAEAATKHTDGSFAGIRGFEWSSDRFGHLNVLFSKNWVNEVDAGGYADMGAFWRWFTTSPAQGGGADGLGTFNHPSAKKLDFQPPGGPDLDWKGFAYVPAADERMVGMELFNDVREYGSDTRNYKAGPFVEALDKGWHVGAIGAEDLGHRKPPLDNWGGPEWPKTVVLAHDRTPEGIRAALLDRRFYALAAGEGSRLRMTFGVDGADMGSRLVRATGDKLKIAATTTDPSLALELVTSAGKVVATGTGTLAETRTARRDERYFFVRARRAGKPVAYSSPIWIEATREAPKGQWLAGDGHVHTCYSHDSYCPPNDDNTGPETLYSSFASVPQRFAEGAAKGLDFLTISDHNDVRAWSDPAFGSAGVIGVHAYEHSLPGGHAHVIGAKEVKKKVPDAATLAASVNGDGSLFQINHPTEKGDAEITGCEQIARGGEGNTDWKYGFTARPDTLEVWNATTLLRPAEVFWECWLQQGWRVPVTSGSDSHGGNQANLGMPSLWVLAEDRSEAAILRALRNGRTTITRLAPSQGAARLLLESDADGDGAFESTMGDTVAPGAAMRVRGDGLNAPATARIRANGKTLLEKELAPGGTVSFKAPSEPGWVRASLLGDQRSADADPNCTPGTPSPLDLCTADLTYLAMTSPIYVEKPGAAKPGDAPSNGGGDGGAPSDPGSPSPAQFRPDDDEPDDGPSLAPAFQSDFGKPLPTIGPFPRIPDPPARAAATKRPRLLLTVKRSVVRLGPAGSRFDVQVRRGRSNRWRPLKVATTATRVRLTRGTRGVRARLRLPDGRAAGWVTRRVRGARTAK</sequence>
<dbReference type="AlphaFoldDB" id="A0A6J4SFP7"/>
<name>A0A6J4SFP7_9ACTN</name>
<gene>
    <name evidence="3" type="ORF">AVDCRST_MAG85-1233</name>
</gene>
<proteinExistence type="predicted"/>
<feature type="compositionally biased region" description="Pro residues" evidence="1">
    <location>
        <begin position="819"/>
        <end position="830"/>
    </location>
</feature>
<dbReference type="NCBIfam" id="NF038032">
    <property type="entry name" value="CehA_McbA_metalo"/>
    <property type="match status" value="1"/>
</dbReference>
<dbReference type="PANTHER" id="PTHR42924">
    <property type="entry name" value="EXONUCLEASE"/>
    <property type="match status" value="1"/>
</dbReference>
<dbReference type="PANTHER" id="PTHR42924:SF3">
    <property type="entry name" value="POLYMERASE_HISTIDINOL PHOSPHATASE N-TERMINAL DOMAIN-CONTAINING PROTEIN"/>
    <property type="match status" value="1"/>
</dbReference>
<organism evidence="3">
    <name type="scientific">uncultured Solirubrobacteraceae bacterium</name>
    <dbReference type="NCBI Taxonomy" id="1162706"/>
    <lineage>
        <taxon>Bacteria</taxon>
        <taxon>Bacillati</taxon>
        <taxon>Actinomycetota</taxon>
        <taxon>Thermoleophilia</taxon>
        <taxon>Solirubrobacterales</taxon>
        <taxon>Solirubrobacteraceae</taxon>
        <taxon>environmental samples</taxon>
    </lineage>
</organism>
<dbReference type="InterPro" id="IPR052018">
    <property type="entry name" value="PHP_domain"/>
</dbReference>
<feature type="signal peptide" evidence="2">
    <location>
        <begin position="1"/>
        <end position="23"/>
    </location>
</feature>
<dbReference type="Gene3D" id="3.20.20.140">
    <property type="entry name" value="Metal-dependent hydrolases"/>
    <property type="match status" value="2"/>
</dbReference>
<feature type="region of interest" description="Disordered" evidence="1">
    <location>
        <begin position="762"/>
        <end position="838"/>
    </location>
</feature>
<feature type="compositionally biased region" description="Low complexity" evidence="1">
    <location>
        <begin position="780"/>
        <end position="790"/>
    </location>
</feature>